<dbReference type="Pfam" id="PF00072">
    <property type="entry name" value="Response_reg"/>
    <property type="match status" value="1"/>
</dbReference>
<dbReference type="Gene3D" id="3.40.50.2300">
    <property type="match status" value="1"/>
</dbReference>
<dbReference type="SUPFAM" id="SSF52172">
    <property type="entry name" value="CheY-like"/>
    <property type="match status" value="1"/>
</dbReference>
<dbReference type="CDD" id="cd00130">
    <property type="entry name" value="PAS"/>
    <property type="match status" value="1"/>
</dbReference>
<dbReference type="Gene3D" id="3.30.450.20">
    <property type="entry name" value="PAS domain"/>
    <property type="match status" value="1"/>
</dbReference>
<dbReference type="Proteomes" id="UP000285710">
    <property type="component" value="Unassembled WGS sequence"/>
</dbReference>
<feature type="domain" description="Response regulatory" evidence="7">
    <location>
        <begin position="625"/>
        <end position="741"/>
    </location>
</feature>
<dbReference type="SMART" id="SM00448">
    <property type="entry name" value="REC"/>
    <property type="match status" value="1"/>
</dbReference>
<dbReference type="InterPro" id="IPR036097">
    <property type="entry name" value="HisK_dim/P_sf"/>
</dbReference>
<protein>
    <recommendedName>
        <fullName evidence="2">histidine kinase</fullName>
        <ecNumber evidence="2">2.7.13.3</ecNumber>
    </recommendedName>
</protein>
<evidence type="ECO:0000313" key="8">
    <source>
        <dbReference type="EMBL" id="RWR14949.1"/>
    </source>
</evidence>
<dbReference type="EMBL" id="SAUW01000002">
    <property type="protein sequence ID" value="RWR14949.1"/>
    <property type="molecule type" value="Genomic_DNA"/>
</dbReference>
<keyword evidence="5" id="KW-1133">Transmembrane helix</keyword>
<keyword evidence="5" id="KW-0812">Transmembrane</keyword>
<dbReference type="InterPro" id="IPR005467">
    <property type="entry name" value="His_kinase_dom"/>
</dbReference>
<dbReference type="InterPro" id="IPR036890">
    <property type="entry name" value="HATPase_C_sf"/>
</dbReference>
<evidence type="ECO:0000259" key="7">
    <source>
        <dbReference type="PROSITE" id="PS50110"/>
    </source>
</evidence>
<keyword evidence="5" id="KW-0472">Membrane</keyword>
<dbReference type="SUPFAM" id="SSF55874">
    <property type="entry name" value="ATPase domain of HSP90 chaperone/DNA topoisomerase II/histidine kinase"/>
    <property type="match status" value="1"/>
</dbReference>
<dbReference type="PANTHER" id="PTHR43065:SF42">
    <property type="entry name" value="TWO-COMPONENT SENSOR PPRA"/>
    <property type="match status" value="1"/>
</dbReference>
<dbReference type="Pfam" id="PF02518">
    <property type="entry name" value="HATPase_c"/>
    <property type="match status" value="1"/>
</dbReference>
<comment type="caution">
    <text evidence="8">The sequence shown here is derived from an EMBL/GenBank/DDBJ whole genome shotgun (WGS) entry which is preliminary data.</text>
</comment>
<dbReference type="SMART" id="SM00388">
    <property type="entry name" value="HisKA"/>
    <property type="match status" value="1"/>
</dbReference>
<dbReference type="PROSITE" id="PS50109">
    <property type="entry name" value="HIS_KIN"/>
    <property type="match status" value="1"/>
</dbReference>
<dbReference type="GO" id="GO:0000155">
    <property type="term" value="F:phosphorelay sensor kinase activity"/>
    <property type="evidence" value="ECO:0007669"/>
    <property type="project" value="InterPro"/>
</dbReference>
<reference evidence="8 9" key="2">
    <citation type="submission" date="2019-01" db="EMBL/GenBank/DDBJ databases">
        <authorList>
            <person name="Li Y."/>
        </authorList>
    </citation>
    <scope>NUCLEOTIDE SEQUENCE [LARGE SCALE GENOMIC DNA]</scope>
    <source>
        <strain evidence="8 9">2D-5</strain>
    </source>
</reference>
<dbReference type="Pfam" id="PF13188">
    <property type="entry name" value="PAS_8"/>
    <property type="match status" value="1"/>
</dbReference>
<sequence>MREAWLLGLGIATGIVGGVLPHPVISTLLLTIAGSLLVLVVGMVLVRQARRLRGLWLRYRLGHVLGADGARCLAADGDGAILYRNAAAASSAATVSAALLDRFAHPDPLLARLQSRARQRGAAHEDVVTGQGRTRVSVHVIGRKTYLWRIEDVADTGADDTGALPQLVLSRSGVVLSVNEALRALIGAERNDLERIVTDLPLRPGEEHELQTLSGLLRCFVAEVEATSGGNRRIIFLPVAAGKVESHDPTAFETLPIAMLRLTAGGCVIAANQAARALMGEVEIGRGLGDLFEGLGRPVADWVADARTGRAERRPEVMRLRGHPSELFLQVMLSRVVVEGRSGFIAVLTDATQLKTLEAQFVQAQKMQAIGQLAGGVAHDFNNLLTAISGHCDLLMLRHHRADPDYADLDQISQNVNRAAALVRQLLAFSRKQTMNPEVLDLRDTLSELTHLLNRLVGERVALTLLHDPELRPIRADKRQLEQVIMNLVVNARDAMPAGGEIRIETDNLTLRDELGRDHVTIPHGDYVQVRVIDQGSGIAPEVMGKIFEPFFTTKRAGDGTGLGLSTVYGIVKQTGGYIFCDSTPGAGTTFTILLPTYDRIEEAPPPVPASPKAPAAEQSDASATILLVEDEAPVRAFATRALKLRGYVVFEAESGEEALRILEDEALMVDVFVSDVIMPGMDGPCWVAKAMEKRPGTAVVFMSGYAEDAFRDGLPRFPNSSFLPKPFSLSDLVATVQERIAR</sequence>
<dbReference type="SUPFAM" id="SSF47384">
    <property type="entry name" value="Homodimeric domain of signal transducing histidine kinase"/>
    <property type="match status" value="1"/>
</dbReference>
<dbReference type="InterPro" id="IPR011006">
    <property type="entry name" value="CheY-like_superfamily"/>
</dbReference>
<feature type="domain" description="Histidine kinase" evidence="6">
    <location>
        <begin position="376"/>
        <end position="599"/>
    </location>
</feature>
<evidence type="ECO:0000256" key="1">
    <source>
        <dbReference type="ARBA" id="ARBA00000085"/>
    </source>
</evidence>
<dbReference type="PRINTS" id="PR00344">
    <property type="entry name" value="BCTRLSENSOR"/>
</dbReference>
<dbReference type="Gene3D" id="3.30.565.10">
    <property type="entry name" value="Histidine kinase-like ATPase, C-terminal domain"/>
    <property type="match status" value="1"/>
</dbReference>
<gene>
    <name evidence="8" type="ORF">D2T33_02225</name>
</gene>
<evidence type="ECO:0000259" key="6">
    <source>
        <dbReference type="PROSITE" id="PS50109"/>
    </source>
</evidence>
<proteinExistence type="predicted"/>
<dbReference type="AlphaFoldDB" id="A0A443J3D1"/>
<dbReference type="InterPro" id="IPR000014">
    <property type="entry name" value="PAS"/>
</dbReference>
<keyword evidence="3 4" id="KW-0597">Phosphoprotein</keyword>
<reference evidence="8 9" key="1">
    <citation type="submission" date="2019-01" db="EMBL/GenBank/DDBJ databases">
        <title>Sinorhodobacter populi sp. nov. isolated from the symptomatic bark tissue of Populus euramericana canker.</title>
        <authorList>
            <person name="Xu G."/>
        </authorList>
    </citation>
    <scope>NUCLEOTIDE SEQUENCE [LARGE SCALE GENOMIC DNA]</scope>
    <source>
        <strain evidence="8 9">2D-5</strain>
    </source>
</reference>
<accession>A0A443J3D1</accession>
<dbReference type="PANTHER" id="PTHR43065">
    <property type="entry name" value="SENSOR HISTIDINE KINASE"/>
    <property type="match status" value="1"/>
</dbReference>
<evidence type="ECO:0000256" key="4">
    <source>
        <dbReference type="PROSITE-ProRule" id="PRU00169"/>
    </source>
</evidence>
<dbReference type="EC" id="2.7.13.3" evidence="2"/>
<organism evidence="8 9">
    <name type="scientific">Paenirhodobacter populi</name>
    <dbReference type="NCBI Taxonomy" id="2306993"/>
    <lineage>
        <taxon>Bacteria</taxon>
        <taxon>Pseudomonadati</taxon>
        <taxon>Pseudomonadota</taxon>
        <taxon>Alphaproteobacteria</taxon>
        <taxon>Rhodobacterales</taxon>
        <taxon>Rhodobacter group</taxon>
        <taxon>Paenirhodobacter</taxon>
    </lineage>
</organism>
<keyword evidence="9" id="KW-1185">Reference proteome</keyword>
<dbReference type="InterPro" id="IPR003661">
    <property type="entry name" value="HisK_dim/P_dom"/>
</dbReference>
<dbReference type="InterPro" id="IPR035965">
    <property type="entry name" value="PAS-like_dom_sf"/>
</dbReference>
<dbReference type="InterPro" id="IPR003594">
    <property type="entry name" value="HATPase_dom"/>
</dbReference>
<evidence type="ECO:0000256" key="2">
    <source>
        <dbReference type="ARBA" id="ARBA00012438"/>
    </source>
</evidence>
<evidence type="ECO:0000256" key="5">
    <source>
        <dbReference type="SAM" id="Phobius"/>
    </source>
</evidence>
<feature type="transmembrane region" description="Helical" evidence="5">
    <location>
        <begin position="27"/>
        <end position="46"/>
    </location>
</feature>
<dbReference type="PROSITE" id="PS50110">
    <property type="entry name" value="RESPONSE_REGULATORY"/>
    <property type="match status" value="1"/>
</dbReference>
<dbReference type="InterPro" id="IPR004358">
    <property type="entry name" value="Sig_transdc_His_kin-like_C"/>
</dbReference>
<comment type="catalytic activity">
    <reaction evidence="1">
        <text>ATP + protein L-histidine = ADP + protein N-phospho-L-histidine.</text>
        <dbReference type="EC" id="2.7.13.3"/>
    </reaction>
</comment>
<dbReference type="Gene3D" id="1.10.287.130">
    <property type="match status" value="1"/>
</dbReference>
<name>A0A443J3D1_9RHOB</name>
<evidence type="ECO:0000256" key="3">
    <source>
        <dbReference type="ARBA" id="ARBA00022553"/>
    </source>
</evidence>
<dbReference type="InterPro" id="IPR001789">
    <property type="entry name" value="Sig_transdc_resp-reg_receiver"/>
</dbReference>
<feature type="modified residue" description="4-aspartylphosphate" evidence="4">
    <location>
        <position position="676"/>
    </location>
</feature>
<dbReference type="FunFam" id="1.10.287.130:FF:000037">
    <property type="entry name" value="Hybrid sensor histidine kinase/response regulator"/>
    <property type="match status" value="1"/>
</dbReference>
<dbReference type="Pfam" id="PF00512">
    <property type="entry name" value="HisKA"/>
    <property type="match status" value="1"/>
</dbReference>
<evidence type="ECO:0000313" key="9">
    <source>
        <dbReference type="Proteomes" id="UP000285710"/>
    </source>
</evidence>
<dbReference type="SMART" id="SM00387">
    <property type="entry name" value="HATPase_c"/>
    <property type="match status" value="1"/>
</dbReference>
<dbReference type="SUPFAM" id="SSF55785">
    <property type="entry name" value="PYP-like sensor domain (PAS domain)"/>
    <property type="match status" value="1"/>
</dbReference>
<dbReference type="CDD" id="cd00082">
    <property type="entry name" value="HisKA"/>
    <property type="match status" value="1"/>
</dbReference>